<reference evidence="1" key="1">
    <citation type="submission" date="2022-08" db="EMBL/GenBank/DDBJ databases">
        <authorList>
            <person name="Gutierrez-Valencia J."/>
        </authorList>
    </citation>
    <scope>NUCLEOTIDE SEQUENCE</scope>
</reference>
<gene>
    <name evidence="1" type="ORF">LITE_LOCUS26734</name>
</gene>
<dbReference type="EMBL" id="CAMGYJ010000007">
    <property type="protein sequence ID" value="CAI0441106.1"/>
    <property type="molecule type" value="Genomic_DNA"/>
</dbReference>
<dbReference type="Proteomes" id="UP001154282">
    <property type="component" value="Unassembled WGS sequence"/>
</dbReference>
<organism evidence="1 2">
    <name type="scientific">Linum tenue</name>
    <dbReference type="NCBI Taxonomy" id="586396"/>
    <lineage>
        <taxon>Eukaryota</taxon>
        <taxon>Viridiplantae</taxon>
        <taxon>Streptophyta</taxon>
        <taxon>Embryophyta</taxon>
        <taxon>Tracheophyta</taxon>
        <taxon>Spermatophyta</taxon>
        <taxon>Magnoliopsida</taxon>
        <taxon>eudicotyledons</taxon>
        <taxon>Gunneridae</taxon>
        <taxon>Pentapetalae</taxon>
        <taxon>rosids</taxon>
        <taxon>fabids</taxon>
        <taxon>Malpighiales</taxon>
        <taxon>Linaceae</taxon>
        <taxon>Linum</taxon>
    </lineage>
</organism>
<accession>A0AAV0M483</accession>
<evidence type="ECO:0000313" key="2">
    <source>
        <dbReference type="Proteomes" id="UP001154282"/>
    </source>
</evidence>
<protein>
    <submittedName>
        <fullName evidence="1">Uncharacterized protein</fullName>
    </submittedName>
</protein>
<name>A0AAV0M483_9ROSI</name>
<sequence length="12" mass="1217">MAPATERGAGTR</sequence>
<keyword evidence="2" id="KW-1185">Reference proteome</keyword>
<comment type="caution">
    <text evidence="1">The sequence shown here is derived from an EMBL/GenBank/DDBJ whole genome shotgun (WGS) entry which is preliminary data.</text>
</comment>
<evidence type="ECO:0000313" key="1">
    <source>
        <dbReference type="EMBL" id="CAI0441106.1"/>
    </source>
</evidence>
<proteinExistence type="predicted"/>